<proteinExistence type="predicted"/>
<dbReference type="Gramene" id="TraesCS6A03G0885300.1">
    <property type="protein sequence ID" value="TraesCS6A03G0885300.1.CDS"/>
    <property type="gene ID" value="TraesCS6A03G0885300"/>
</dbReference>
<protein>
    <submittedName>
        <fullName evidence="1">Uncharacterized protein</fullName>
    </submittedName>
</protein>
<reference evidence="1" key="1">
    <citation type="submission" date="2018-08" db="EMBL/GenBank/DDBJ databases">
        <authorList>
            <person name="Rossello M."/>
        </authorList>
    </citation>
    <scope>NUCLEOTIDE SEQUENCE [LARGE SCALE GENOMIC DNA]</scope>
    <source>
        <strain evidence="1">cv. Chinese Spring</strain>
    </source>
</reference>
<dbReference type="OMA" id="DSTHMKR"/>
<dbReference type="Gramene" id="TraesROB_scaffold_044562_01G000100.1">
    <property type="protein sequence ID" value="TraesROB_scaffold_044562_01G000100.1"/>
    <property type="gene ID" value="TraesROB_scaffold_044562_01G000100"/>
</dbReference>
<dbReference type="OrthoDB" id="1724687at2759"/>
<dbReference type="Gramene" id="TraesCLE_scaffold_161235_01G000100.1">
    <property type="protein sequence ID" value="TraesCLE_scaffold_161235_01G000100.1"/>
    <property type="gene ID" value="TraesCLE_scaffold_161235_01G000100"/>
</dbReference>
<reference evidence="1" key="2">
    <citation type="submission" date="2018-10" db="UniProtKB">
        <authorList>
            <consortium name="EnsemblPlants"/>
        </authorList>
    </citation>
    <scope>IDENTIFICATION</scope>
</reference>
<dbReference type="Gramene" id="TraesCS6A02G343000.1">
    <property type="protein sequence ID" value="TraesCS6A02G343000.1"/>
    <property type="gene ID" value="TraesCS6A02G343000"/>
</dbReference>
<dbReference type="Gramene" id="TraesJAG6A03G03383790.1">
    <property type="protein sequence ID" value="TraesJAG6A03G03383790.1"/>
    <property type="gene ID" value="TraesJAG6A03G03383790"/>
</dbReference>
<accession>A0A3B6NV94</accession>
<dbReference type="AlphaFoldDB" id="A0A3B6NV94"/>
<dbReference type="Gramene" id="TraesCAD_scaffold_006161_01G000300.1">
    <property type="protein sequence ID" value="TraesCAD_scaffold_006161_01G000300.1"/>
    <property type="gene ID" value="TraesCAD_scaffold_006161_01G000300"/>
</dbReference>
<dbReference type="Gramene" id="TraesWEE_scaffold_047731_01G000100.1">
    <property type="protein sequence ID" value="TraesWEE_scaffold_047731_01G000100.1"/>
    <property type="gene ID" value="TraesWEE_scaffold_047731_01G000100"/>
</dbReference>
<keyword evidence="2" id="KW-1185">Reference proteome</keyword>
<name>A0A3B6NV94_WHEAT</name>
<evidence type="ECO:0000313" key="1">
    <source>
        <dbReference type="EnsemblPlants" id="TraesCS6A02G343000.1"/>
    </source>
</evidence>
<sequence>MSSSSSSRFCSFDDPGEFTVVLNSRQQGAKEFPLEPHDLILRMEVHFTSKDCTHMKRLLMKSWKRDLPMLHSHEIFVCFTLLPYMIYKVLGMLSTVARSAEAQNTRGCMRRRELTATIGGGLVGRREIAELPASLDWHGHINKGMEPIKEEVFFDLENGNQELKSDVKDLYINLGQAWKRGGRAEERGGLWLLPGKR</sequence>
<evidence type="ECO:0000313" key="2">
    <source>
        <dbReference type="Proteomes" id="UP000019116"/>
    </source>
</evidence>
<dbReference type="Proteomes" id="UP000019116">
    <property type="component" value="Chromosome 6A"/>
</dbReference>
<dbReference type="EnsemblPlants" id="TraesCS6A02G343000.1">
    <property type="protein sequence ID" value="TraesCS6A02G343000.1"/>
    <property type="gene ID" value="TraesCS6A02G343000"/>
</dbReference>
<organism evidence="1">
    <name type="scientific">Triticum aestivum</name>
    <name type="common">Wheat</name>
    <dbReference type="NCBI Taxonomy" id="4565"/>
    <lineage>
        <taxon>Eukaryota</taxon>
        <taxon>Viridiplantae</taxon>
        <taxon>Streptophyta</taxon>
        <taxon>Embryophyta</taxon>
        <taxon>Tracheophyta</taxon>
        <taxon>Spermatophyta</taxon>
        <taxon>Magnoliopsida</taxon>
        <taxon>Liliopsida</taxon>
        <taxon>Poales</taxon>
        <taxon>Poaceae</taxon>
        <taxon>BOP clade</taxon>
        <taxon>Pooideae</taxon>
        <taxon>Triticodae</taxon>
        <taxon>Triticeae</taxon>
        <taxon>Triticinae</taxon>
        <taxon>Triticum</taxon>
    </lineage>
</organism>